<proteinExistence type="predicted"/>
<dbReference type="EMBL" id="UINC01181976">
    <property type="protein sequence ID" value="SVD91944.1"/>
    <property type="molecule type" value="Genomic_DNA"/>
</dbReference>
<gene>
    <name evidence="1" type="ORF">METZ01_LOCUS444798</name>
</gene>
<dbReference type="AlphaFoldDB" id="A0A382Z8V2"/>
<name>A0A382Z8V2_9ZZZZ</name>
<reference evidence="1" key="1">
    <citation type="submission" date="2018-05" db="EMBL/GenBank/DDBJ databases">
        <authorList>
            <person name="Lanie J.A."/>
            <person name="Ng W.-L."/>
            <person name="Kazmierczak K.M."/>
            <person name="Andrzejewski T.M."/>
            <person name="Davidsen T.M."/>
            <person name="Wayne K.J."/>
            <person name="Tettelin H."/>
            <person name="Glass J.I."/>
            <person name="Rusch D."/>
            <person name="Podicherti R."/>
            <person name="Tsui H.-C.T."/>
            <person name="Winkler M.E."/>
        </authorList>
    </citation>
    <scope>NUCLEOTIDE SEQUENCE</scope>
</reference>
<evidence type="ECO:0000313" key="1">
    <source>
        <dbReference type="EMBL" id="SVD91944.1"/>
    </source>
</evidence>
<sequence length="203" mass="22692">MSAISETIVREFLEASGFLVQQGRKFVAPSRRHDSHIDFFASHPAATESKATLPFELRPGDLKHIRRAVFAVKGWHTETFSPAVMANSPEIFRFAQPAAAKATEAVFGTDVVFLKILVAPSLPSSKKLRRESVDFLRSKGVDGVIEFPAVLSAVIDGVEKNRNYQRSDVLQLIRVLKAHGMLRERQMELFRAAKPRATRKPKP</sequence>
<accession>A0A382Z8V2</accession>
<protein>
    <submittedName>
        <fullName evidence="1">Uncharacterized protein</fullName>
    </submittedName>
</protein>
<organism evidence="1">
    <name type="scientific">marine metagenome</name>
    <dbReference type="NCBI Taxonomy" id="408172"/>
    <lineage>
        <taxon>unclassified sequences</taxon>
        <taxon>metagenomes</taxon>
        <taxon>ecological metagenomes</taxon>
    </lineage>
</organism>